<dbReference type="EMBL" id="MTSL01000115">
    <property type="protein sequence ID" value="PJF18559.1"/>
    <property type="molecule type" value="Genomic_DNA"/>
</dbReference>
<evidence type="ECO:0000256" key="1">
    <source>
        <dbReference type="SAM" id="MobiDB-lite"/>
    </source>
</evidence>
<feature type="region of interest" description="Disordered" evidence="1">
    <location>
        <begin position="34"/>
        <end position="55"/>
    </location>
</feature>
<accession>A0A2H9TLH0</accession>
<dbReference type="AlphaFoldDB" id="A0A2H9TLH0"/>
<keyword evidence="3" id="KW-1185">Reference proteome</keyword>
<evidence type="ECO:0000313" key="2">
    <source>
        <dbReference type="EMBL" id="PJF18559.1"/>
    </source>
</evidence>
<organism evidence="2 3">
    <name type="scientific">Paramicrosporidium saccamoebae</name>
    <dbReference type="NCBI Taxonomy" id="1246581"/>
    <lineage>
        <taxon>Eukaryota</taxon>
        <taxon>Fungi</taxon>
        <taxon>Fungi incertae sedis</taxon>
        <taxon>Cryptomycota</taxon>
        <taxon>Cryptomycota incertae sedis</taxon>
        <taxon>Paramicrosporidium</taxon>
    </lineage>
</organism>
<comment type="caution">
    <text evidence="2">The sequence shown here is derived from an EMBL/GenBank/DDBJ whole genome shotgun (WGS) entry which is preliminary data.</text>
</comment>
<gene>
    <name evidence="2" type="ORF">PSACC_01617</name>
</gene>
<proteinExistence type="predicted"/>
<evidence type="ECO:0000313" key="3">
    <source>
        <dbReference type="Proteomes" id="UP000240830"/>
    </source>
</evidence>
<reference evidence="2 3" key="1">
    <citation type="submission" date="2016-10" db="EMBL/GenBank/DDBJ databases">
        <title>The genome of Paramicrosporidium saccamoebae is the missing link in understanding Cryptomycota and Microsporidia evolution.</title>
        <authorList>
            <person name="Quandt C.A."/>
            <person name="Beaudet D."/>
            <person name="Corsaro D."/>
            <person name="Michel R."/>
            <person name="Corradi N."/>
            <person name="James T."/>
        </authorList>
    </citation>
    <scope>NUCLEOTIDE SEQUENCE [LARGE SCALE GENOMIC DNA]</scope>
    <source>
        <strain evidence="2 3">KSL3</strain>
    </source>
</reference>
<name>A0A2H9TLH0_9FUNG</name>
<sequence>MSLLHGLFATRIEILPITKKVFCPFTIPESVSTRRVRADQSTQTKSSKRVKTKSSKEAAMIRENDQVSSELLEYYFRACFSPHETLFDFEERYSYDFLKSIGRRPFEGGDWMAVLDDATDDSSFEDFCQRCEEYERDRSPKKAKFSFLYLADSWTRGWDMSVGAMRGEEYPTMDGFLKTFEFLTGVKADRDRFFFIWRGSREIHRIDDAELVTQAVENGVHVGIVPHSGHIHDSLWSTQDIIPMIVKYVQIDDP</sequence>
<protein>
    <submittedName>
        <fullName evidence="2">Uncharacterized protein</fullName>
    </submittedName>
</protein>
<dbReference type="Proteomes" id="UP000240830">
    <property type="component" value="Unassembled WGS sequence"/>
</dbReference>